<comment type="subcellular location">
    <subcellularLocation>
        <location evidence="1 11">Cell outer membrane</location>
        <topology evidence="1 11">Multi-pass membrane protein</topology>
    </subcellularLocation>
</comment>
<feature type="domain" description="TonB-dependent receptor-like beta-barrel" evidence="13">
    <location>
        <begin position="287"/>
        <end position="744"/>
    </location>
</feature>
<evidence type="ECO:0000256" key="11">
    <source>
        <dbReference type="PROSITE-ProRule" id="PRU01360"/>
    </source>
</evidence>
<dbReference type="AlphaFoldDB" id="A0A5C8ZX58"/>
<keyword evidence="8 12" id="KW-0798">TonB box</keyword>
<dbReference type="Proteomes" id="UP000321039">
    <property type="component" value="Unassembled WGS sequence"/>
</dbReference>
<organism evidence="15 16">
    <name type="scientific">Parahaliea maris</name>
    <dbReference type="NCBI Taxonomy" id="2716870"/>
    <lineage>
        <taxon>Bacteria</taxon>
        <taxon>Pseudomonadati</taxon>
        <taxon>Pseudomonadota</taxon>
        <taxon>Gammaproteobacteria</taxon>
        <taxon>Cellvibrionales</taxon>
        <taxon>Halieaceae</taxon>
        <taxon>Parahaliea</taxon>
    </lineage>
</organism>
<dbReference type="Pfam" id="PF00593">
    <property type="entry name" value="TonB_dep_Rec_b-barrel"/>
    <property type="match status" value="1"/>
</dbReference>
<keyword evidence="2 11" id="KW-0813">Transport</keyword>
<dbReference type="Pfam" id="PF07715">
    <property type="entry name" value="Plug"/>
    <property type="match status" value="1"/>
</dbReference>
<evidence type="ECO:0000256" key="7">
    <source>
        <dbReference type="ARBA" id="ARBA00023065"/>
    </source>
</evidence>
<keyword evidence="6" id="KW-0408">Iron</keyword>
<evidence type="ECO:0000259" key="14">
    <source>
        <dbReference type="Pfam" id="PF07715"/>
    </source>
</evidence>
<dbReference type="InterPro" id="IPR012910">
    <property type="entry name" value="Plug_dom"/>
</dbReference>
<keyword evidence="9 11" id="KW-0472">Membrane</keyword>
<name>A0A5C8ZX58_9GAMM</name>
<gene>
    <name evidence="15" type="ORF">FV139_12080</name>
</gene>
<evidence type="ECO:0000259" key="13">
    <source>
        <dbReference type="Pfam" id="PF00593"/>
    </source>
</evidence>
<dbReference type="GO" id="GO:0006826">
    <property type="term" value="P:iron ion transport"/>
    <property type="evidence" value="ECO:0007669"/>
    <property type="project" value="UniProtKB-KW"/>
</dbReference>
<dbReference type="InterPro" id="IPR036942">
    <property type="entry name" value="Beta-barrel_TonB_sf"/>
</dbReference>
<evidence type="ECO:0000313" key="16">
    <source>
        <dbReference type="Proteomes" id="UP000321039"/>
    </source>
</evidence>
<evidence type="ECO:0000313" key="15">
    <source>
        <dbReference type="EMBL" id="TXS93056.1"/>
    </source>
</evidence>
<dbReference type="PROSITE" id="PS52016">
    <property type="entry name" value="TONB_DEPENDENT_REC_3"/>
    <property type="match status" value="1"/>
</dbReference>
<dbReference type="GO" id="GO:0009279">
    <property type="term" value="C:cell outer membrane"/>
    <property type="evidence" value="ECO:0007669"/>
    <property type="project" value="UniProtKB-SubCell"/>
</dbReference>
<dbReference type="InterPro" id="IPR039426">
    <property type="entry name" value="TonB-dep_rcpt-like"/>
</dbReference>
<evidence type="ECO:0000256" key="12">
    <source>
        <dbReference type="RuleBase" id="RU003357"/>
    </source>
</evidence>
<comment type="caution">
    <text evidence="15">The sequence shown here is derived from an EMBL/GenBank/DDBJ whole genome shotgun (WGS) entry which is preliminary data.</text>
</comment>
<evidence type="ECO:0000256" key="9">
    <source>
        <dbReference type="ARBA" id="ARBA00023136"/>
    </source>
</evidence>
<comment type="similarity">
    <text evidence="11 12">Belongs to the TonB-dependent receptor family.</text>
</comment>
<keyword evidence="3 11" id="KW-1134">Transmembrane beta strand</keyword>
<evidence type="ECO:0000256" key="1">
    <source>
        <dbReference type="ARBA" id="ARBA00004571"/>
    </source>
</evidence>
<evidence type="ECO:0000256" key="6">
    <source>
        <dbReference type="ARBA" id="ARBA00023004"/>
    </source>
</evidence>
<dbReference type="PANTHER" id="PTHR32552:SF81">
    <property type="entry name" value="TONB-DEPENDENT OUTER MEMBRANE RECEPTOR"/>
    <property type="match status" value="1"/>
</dbReference>
<protein>
    <submittedName>
        <fullName evidence="15">TonB-dependent receptor</fullName>
    </submittedName>
</protein>
<evidence type="ECO:0000256" key="8">
    <source>
        <dbReference type="ARBA" id="ARBA00023077"/>
    </source>
</evidence>
<keyword evidence="16" id="KW-1185">Reference proteome</keyword>
<evidence type="ECO:0000256" key="3">
    <source>
        <dbReference type="ARBA" id="ARBA00022452"/>
    </source>
</evidence>
<keyword evidence="10 11" id="KW-0998">Cell outer membrane</keyword>
<keyword evidence="4" id="KW-0410">Iron transport</keyword>
<evidence type="ECO:0000256" key="5">
    <source>
        <dbReference type="ARBA" id="ARBA00022692"/>
    </source>
</evidence>
<dbReference type="SUPFAM" id="SSF56935">
    <property type="entry name" value="Porins"/>
    <property type="match status" value="1"/>
</dbReference>
<accession>A0A5C8ZX58</accession>
<dbReference type="PANTHER" id="PTHR32552">
    <property type="entry name" value="FERRICHROME IRON RECEPTOR-RELATED"/>
    <property type="match status" value="1"/>
</dbReference>
<evidence type="ECO:0000256" key="2">
    <source>
        <dbReference type="ARBA" id="ARBA00022448"/>
    </source>
</evidence>
<dbReference type="InterPro" id="IPR000531">
    <property type="entry name" value="Beta-barrel_TonB"/>
</dbReference>
<sequence>MTGAGGANAQALEEVIVTATKRAASVMDVPLSVSALSGDFLRDVNLDDVKDLVSFTPGVTGNSKDSFMDSIRVRGIVTNDFGNGGDPSLGVYKNGFYQGRNGSAVSSLFDVERAEVLRGPQGFLFGRNSISGALNIFTRTPTQGERDGYMDVRIGERGIFTGELGASFDLTDSFSVRVAGYHSEEDGYVRNIATGKDHIDHNKDAIRITGLYDAGGNLTAKLYVEYEDRDQSGTIYRATGNAGSFAMLEEIYGDIVVPSDPRKINIDEPDNGIIDEGEAMSIGLVVDYDLGWATLTSLTGYKDHNYHYTEDYDATPLTIFNYEQKQDGDYFEQELRLTSDNEGMFNWYTGVSYYREEIDSLFMGQQDEDLYCTVYWGDTCEGVFDYYNNAYDGAYAYVLYDYFGTYDWVASPTGRMDDWNQTKGVFSGWAAYVDLNFRFSEQWDASVGVRYNEDKKEFSQEVRTDLNPSPVLGPRVQTGFYTPDGPVKDSRTWSEPTYRGVVNYRPNDDVLLYASVTTGYKQGGYNSFKVDPDGLWGTIYAYPGTHKPGSFDGESVISYEVGFKGTQWDGRSQVQLSAFIYEYEDLQATCGVPGEPGVVICNVGTVDANGVEGTWNLGLNDYMDIGLGFAWFDSEAKGIQEFCSEGERVLGDINACEGQAMPGAPEWTAFAVINGSVPVGKGEIYGNLSWSWEDDAPNSYLPLNALTTSFPEGAREVGEFNDVQLLAGYRADSGWAVALYVENLLDDEYYDAGNSGGNPSNPYVQFDISPSRPRTTGVRLMYNF</sequence>
<dbReference type="EMBL" id="VRZA01000004">
    <property type="protein sequence ID" value="TXS93056.1"/>
    <property type="molecule type" value="Genomic_DNA"/>
</dbReference>
<evidence type="ECO:0000256" key="4">
    <source>
        <dbReference type="ARBA" id="ARBA00022496"/>
    </source>
</evidence>
<dbReference type="Gene3D" id="2.40.170.20">
    <property type="entry name" value="TonB-dependent receptor, beta-barrel domain"/>
    <property type="match status" value="1"/>
</dbReference>
<evidence type="ECO:0000256" key="10">
    <source>
        <dbReference type="ARBA" id="ARBA00023237"/>
    </source>
</evidence>
<keyword evidence="7" id="KW-0406">Ion transport</keyword>
<reference evidence="15 16" key="1">
    <citation type="submission" date="2019-08" db="EMBL/GenBank/DDBJ databases">
        <title>Parahaliea maris sp. nov., isolated from the surface seawater.</title>
        <authorList>
            <person name="Liu Y."/>
        </authorList>
    </citation>
    <scope>NUCLEOTIDE SEQUENCE [LARGE SCALE GENOMIC DNA]</scope>
    <source>
        <strain evidence="15 16">HSLHS9</strain>
    </source>
</reference>
<proteinExistence type="inferred from homology"/>
<keyword evidence="15" id="KW-0675">Receptor</keyword>
<feature type="domain" description="TonB-dependent receptor plug" evidence="14">
    <location>
        <begin position="26"/>
        <end position="133"/>
    </location>
</feature>
<keyword evidence="5 11" id="KW-0812">Transmembrane</keyword>